<evidence type="ECO:0000313" key="2">
    <source>
        <dbReference type="Proteomes" id="UP001459277"/>
    </source>
</evidence>
<organism evidence="1 2">
    <name type="scientific">Lithocarpus litseifolius</name>
    <dbReference type="NCBI Taxonomy" id="425828"/>
    <lineage>
        <taxon>Eukaryota</taxon>
        <taxon>Viridiplantae</taxon>
        <taxon>Streptophyta</taxon>
        <taxon>Embryophyta</taxon>
        <taxon>Tracheophyta</taxon>
        <taxon>Spermatophyta</taxon>
        <taxon>Magnoliopsida</taxon>
        <taxon>eudicotyledons</taxon>
        <taxon>Gunneridae</taxon>
        <taxon>Pentapetalae</taxon>
        <taxon>rosids</taxon>
        <taxon>fabids</taxon>
        <taxon>Fagales</taxon>
        <taxon>Fagaceae</taxon>
        <taxon>Lithocarpus</taxon>
    </lineage>
</organism>
<dbReference type="EMBL" id="JAZDWU010000008">
    <property type="protein sequence ID" value="KAK9994101.1"/>
    <property type="molecule type" value="Genomic_DNA"/>
</dbReference>
<reference evidence="1 2" key="1">
    <citation type="submission" date="2024-01" db="EMBL/GenBank/DDBJ databases">
        <title>A telomere-to-telomere, gap-free genome of sweet tea (Lithocarpus litseifolius).</title>
        <authorList>
            <person name="Zhou J."/>
        </authorList>
    </citation>
    <scope>NUCLEOTIDE SEQUENCE [LARGE SCALE GENOMIC DNA]</scope>
    <source>
        <strain evidence="1">Zhou-2022a</strain>
        <tissue evidence="1">Leaf</tissue>
    </source>
</reference>
<proteinExistence type="predicted"/>
<keyword evidence="2" id="KW-1185">Reference proteome</keyword>
<name>A0AAW2C795_9ROSI</name>
<dbReference type="Proteomes" id="UP001459277">
    <property type="component" value="Unassembled WGS sequence"/>
</dbReference>
<accession>A0AAW2C795</accession>
<dbReference type="AlphaFoldDB" id="A0AAW2C795"/>
<comment type="caution">
    <text evidence="1">The sequence shown here is derived from an EMBL/GenBank/DDBJ whole genome shotgun (WGS) entry which is preliminary data.</text>
</comment>
<sequence length="71" mass="7693">MKFLDNQDLGGPWDLIIKVAGFRKRRNRRIALAYEAINLQGLAIFSGCASCAAATTSAATQEALVEALRQP</sequence>
<gene>
    <name evidence="1" type="ORF">SO802_023804</name>
</gene>
<protein>
    <submittedName>
        <fullName evidence="1">Uncharacterized protein</fullName>
    </submittedName>
</protein>
<evidence type="ECO:0000313" key="1">
    <source>
        <dbReference type="EMBL" id="KAK9994101.1"/>
    </source>
</evidence>